<gene>
    <name evidence="4" type="ORF">VRU48_19365</name>
</gene>
<dbReference type="Proteomes" id="UP001336835">
    <property type="component" value="Unassembled WGS sequence"/>
</dbReference>
<keyword evidence="5" id="KW-1185">Reference proteome</keyword>
<protein>
    <submittedName>
        <fullName evidence="4">VIT domain-containing protein</fullName>
    </submittedName>
</protein>
<dbReference type="InterPro" id="IPR019220">
    <property type="entry name" value="DUF2135"/>
</dbReference>
<dbReference type="EMBL" id="JAZDQT010000004">
    <property type="protein sequence ID" value="MEE1947294.1"/>
    <property type="molecule type" value="Genomic_DNA"/>
</dbReference>
<feature type="signal peptide" evidence="2">
    <location>
        <begin position="1"/>
        <end position="21"/>
    </location>
</feature>
<evidence type="ECO:0000313" key="5">
    <source>
        <dbReference type="Proteomes" id="UP001336835"/>
    </source>
</evidence>
<feature type="chain" id="PRO_5046552112" evidence="2">
    <location>
        <begin position="22"/>
        <end position="999"/>
    </location>
</feature>
<evidence type="ECO:0000256" key="1">
    <source>
        <dbReference type="SAM" id="MobiDB-lite"/>
    </source>
</evidence>
<dbReference type="SMART" id="SM00609">
    <property type="entry name" value="VIT"/>
    <property type="match status" value="1"/>
</dbReference>
<organism evidence="4 5">
    <name type="scientific">Pedobacter albus</name>
    <dbReference type="NCBI Taxonomy" id="3113905"/>
    <lineage>
        <taxon>Bacteria</taxon>
        <taxon>Pseudomonadati</taxon>
        <taxon>Bacteroidota</taxon>
        <taxon>Sphingobacteriia</taxon>
        <taxon>Sphingobacteriales</taxon>
        <taxon>Sphingobacteriaceae</taxon>
        <taxon>Pedobacter</taxon>
    </lineage>
</organism>
<dbReference type="InterPro" id="IPR011990">
    <property type="entry name" value="TPR-like_helical_dom_sf"/>
</dbReference>
<sequence length="999" mass="112831">MKLFKLFLPLALLTLPIWALAQMPILKTGTTTEQPVTLKKLDINVQLVGNIATTTMTMTFYNSSNRVLEGELTFPMPEGVTISRYALDINGKMREAVPVEKAKATEVFESIVRRRVDPGLLEKVEGNNFRTKIYPIPANGSRTIALAYEEELKLGANSTLRYHLPLAYPEKIAEFSLNATIFESVAKPEFVEQPDGSLDIKNMDNTYIASLKKTDFISKQGLSINLPKKANLPEVQMQKASSGYYFLVNVFPKSASRPHQWSNEIGLIWDCSLSGLQRDLKKEMELLDLIVKQRRNLVIRLGLLNNTFNEAGTFTITNGNWDALKDRLNKIVYDGGTDFSRINGKVLPAGEYLFFTDGLSTFGKNTVALQQPVHVVNSSLKADYSTQKYIALKSGGKFVNLNATNAKEAFEQLNEDQLQYLGIKNNTEVRQTYPSLPVSAGGHLAVAGILSEYSTKIILQFGYGNTVVSEQEVRLDPNTQPLSRVEVSRIWAQKKIAEMDIQYETNKDEISSLSKQFGIVTRNTSLLVLETLDDYLRYDITPPAELRKEFDLAIKQRGQSILERRTDLINAAIAMSKTLKEWWNTDFTPKSKQEQFKFPQPVVVVAEERVREAAANPPSPARNERQRAESAQSSERLQSANSLQEVVIVAGGNAQAKRSTTYAASSVTIPANAALQGKVAGLEVTKDKSQAFEQQPIITVKEFKSDKDYMKSLTGKPEEAYQKYLVLREQYLHTPTFYFDVANWFYQQADSVRALKILSNMAELELENADLYKVMAYKLKQTHNYAASLFIAEKVLQWRPMDAQSYRDYALALEDMGRYQEALNNLYKVLTQSYNTQSASRDRGIEEIIIAEINHLITKYGKRLDTKQIDKKLIQPLPVDIRVVLNWNKNDTDIDLWVTDPDGEKCYYSHPKTEIGGRMSNDFTSGYGPEQFMLKKAIKGKYKIEVNYFGDRQVSISGPTTVSAEIYIRYATGKEERKMMVLPLEARNRGGNLVGEFSF</sequence>
<dbReference type="PANTHER" id="PTHR45737:SF6">
    <property type="entry name" value="VON WILLEBRAND FACTOR A DOMAIN-CONTAINING PROTEIN 5A"/>
    <property type="match status" value="1"/>
</dbReference>
<dbReference type="Gene3D" id="1.25.40.10">
    <property type="entry name" value="Tetratricopeptide repeat domain"/>
    <property type="match status" value="1"/>
</dbReference>
<dbReference type="InterPro" id="IPR013694">
    <property type="entry name" value="VIT"/>
</dbReference>
<dbReference type="Pfam" id="PF08487">
    <property type="entry name" value="VIT"/>
    <property type="match status" value="1"/>
</dbReference>
<proteinExistence type="predicted"/>
<accession>A0ABU7ICV1</accession>
<dbReference type="PANTHER" id="PTHR45737">
    <property type="entry name" value="VON WILLEBRAND FACTOR A DOMAIN-CONTAINING PROTEIN 5A"/>
    <property type="match status" value="1"/>
</dbReference>
<comment type="caution">
    <text evidence="4">The sequence shown here is derived from an EMBL/GenBank/DDBJ whole genome shotgun (WGS) entry which is preliminary data.</text>
</comment>
<dbReference type="RefSeq" id="WP_330109581.1">
    <property type="nucleotide sequence ID" value="NZ_JAZDQT010000004.1"/>
</dbReference>
<dbReference type="Gene3D" id="2.60.120.380">
    <property type="match status" value="1"/>
</dbReference>
<evidence type="ECO:0000313" key="4">
    <source>
        <dbReference type="EMBL" id="MEE1947294.1"/>
    </source>
</evidence>
<evidence type="ECO:0000259" key="3">
    <source>
        <dbReference type="PROSITE" id="PS51468"/>
    </source>
</evidence>
<name>A0ABU7ICV1_9SPHI</name>
<evidence type="ECO:0000256" key="2">
    <source>
        <dbReference type="SAM" id="SignalP"/>
    </source>
</evidence>
<feature type="compositionally biased region" description="Polar residues" evidence="1">
    <location>
        <begin position="629"/>
        <end position="638"/>
    </location>
</feature>
<keyword evidence="2" id="KW-0732">Signal</keyword>
<dbReference type="SUPFAM" id="SSF48452">
    <property type="entry name" value="TPR-like"/>
    <property type="match status" value="1"/>
</dbReference>
<feature type="region of interest" description="Disordered" evidence="1">
    <location>
        <begin position="611"/>
        <end position="638"/>
    </location>
</feature>
<reference evidence="4 5" key="1">
    <citation type="submission" date="2024-01" db="EMBL/GenBank/DDBJ databases">
        <title>Pedobacter sp. nov., isolated from fresh soil.</title>
        <authorList>
            <person name="Le N.T.T."/>
        </authorList>
    </citation>
    <scope>NUCLEOTIDE SEQUENCE [LARGE SCALE GENOMIC DNA]</scope>
    <source>
        <strain evidence="4 5">KR3-3</strain>
    </source>
</reference>
<feature type="domain" description="VIT" evidence="3">
    <location>
        <begin position="22"/>
        <end position="150"/>
    </location>
</feature>
<dbReference type="Pfam" id="PF09906">
    <property type="entry name" value="DUF2135"/>
    <property type="match status" value="1"/>
</dbReference>
<dbReference type="PROSITE" id="PS51468">
    <property type="entry name" value="VIT"/>
    <property type="match status" value="1"/>
</dbReference>